<dbReference type="Proteomes" id="UP000199249">
    <property type="component" value="Unassembled WGS sequence"/>
</dbReference>
<proteinExistence type="predicted"/>
<protein>
    <submittedName>
        <fullName evidence="1">Uncharacterized protein</fullName>
    </submittedName>
</protein>
<dbReference type="AlphaFoldDB" id="A0A1H3CP32"/>
<evidence type="ECO:0000313" key="1">
    <source>
        <dbReference type="EMBL" id="SDX55179.1"/>
    </source>
</evidence>
<sequence length="532" mass="59940">MNYRYALPFLLLSASACNRKPFFQPDGRLAHTSALPPTADSALVTAGRHYQRGPLGRFVLGPHYRRAWAEPVTLPVLRLEQLAPGGLKFVKMGGGFQTTSLTMSDSAGRSYAVRTIDKNPEKTLPKVLRETFIYGAVRDATSAAMPYGAFVVPPLAEAAGVPHTSPRPYYVRPDETGLGPASERFQGRVVMVERKYEGRQNIDGPVAGARDLNESEEVLPDRYKNQRDQLDGTAFVRARLLDMWLGDWDRHEGQWSWAGYAQPDRQQLWKPVPQDRDQVFFRFDDGWASWVISKVVAKFRTFGPDYESVAGYTRNASFIDSRVLPAVPRATYLATARELQQRLTNEVIEQAVRQGLPPAVYAYEGPRMIAALQARRTRLPQLADKFYRLQAKEVLVAGTNEQERFVVERLSDTATVVSVYSLEKVPAGQAQGRLLYHRSFDPRETETVRLYGLEGKDEFLVSGKVRRSPFIDIYGGPHEDLVRDSSRVAGLRKRTRFFDTARNNDFRPGPETKDKTAHNVLSHAFDRDGSGR</sequence>
<reference evidence="2" key="1">
    <citation type="submission" date="2016-10" db="EMBL/GenBank/DDBJ databases">
        <authorList>
            <person name="Varghese N."/>
            <person name="Submissions S."/>
        </authorList>
    </citation>
    <scope>NUCLEOTIDE SEQUENCE [LARGE SCALE GENOMIC DNA]</scope>
    <source>
        <strain evidence="2">CGMCC 1.8975</strain>
    </source>
</reference>
<dbReference type="OrthoDB" id="333971at2"/>
<accession>A0A1H3CP32</accession>
<name>A0A1H3CP32_9BACT</name>
<dbReference type="STRING" id="651662.SAMN04488069_10241"/>
<evidence type="ECO:0000313" key="2">
    <source>
        <dbReference type="Proteomes" id="UP000199249"/>
    </source>
</evidence>
<organism evidence="1 2">
    <name type="scientific">Hymenobacter psychrophilus</name>
    <dbReference type="NCBI Taxonomy" id="651662"/>
    <lineage>
        <taxon>Bacteria</taxon>
        <taxon>Pseudomonadati</taxon>
        <taxon>Bacteroidota</taxon>
        <taxon>Cytophagia</taxon>
        <taxon>Cytophagales</taxon>
        <taxon>Hymenobacteraceae</taxon>
        <taxon>Hymenobacter</taxon>
    </lineage>
</organism>
<keyword evidence="2" id="KW-1185">Reference proteome</keyword>
<dbReference type="PROSITE" id="PS51257">
    <property type="entry name" value="PROKAR_LIPOPROTEIN"/>
    <property type="match status" value="1"/>
</dbReference>
<gene>
    <name evidence="1" type="ORF">SAMN04488069_10241</name>
</gene>
<dbReference type="EMBL" id="FNOV01000002">
    <property type="protein sequence ID" value="SDX55179.1"/>
    <property type="molecule type" value="Genomic_DNA"/>
</dbReference>
<dbReference type="RefSeq" id="WP_092737663.1">
    <property type="nucleotide sequence ID" value="NZ_FNOV01000002.1"/>
</dbReference>